<sequence>MSYGNLVRLRTRRDEHGITAIPTGPVAMSVIVDNESDHLATVEASSAIYIVRQVFGIPRLQVVRVGDMPAMQ</sequence>
<protein>
    <submittedName>
        <fullName evidence="1">Uncharacterized protein</fullName>
    </submittedName>
</protein>
<organism evidence="1 2">
    <name type="scientific">Exophiala sideris</name>
    <dbReference type="NCBI Taxonomy" id="1016849"/>
    <lineage>
        <taxon>Eukaryota</taxon>
        <taxon>Fungi</taxon>
        <taxon>Dikarya</taxon>
        <taxon>Ascomycota</taxon>
        <taxon>Pezizomycotina</taxon>
        <taxon>Eurotiomycetes</taxon>
        <taxon>Chaetothyriomycetidae</taxon>
        <taxon>Chaetothyriales</taxon>
        <taxon>Herpotrichiellaceae</taxon>
        <taxon>Exophiala</taxon>
    </lineage>
</organism>
<reference evidence="1 2" key="1">
    <citation type="submission" date="2015-01" db="EMBL/GenBank/DDBJ databases">
        <title>The Genome Sequence of Exophiala sideris CBS121828.</title>
        <authorList>
            <consortium name="The Broad Institute Genomics Platform"/>
            <person name="Cuomo C."/>
            <person name="de Hoog S."/>
            <person name="Gorbushina A."/>
            <person name="Stielow B."/>
            <person name="Teixiera M."/>
            <person name="Abouelleil A."/>
            <person name="Chapman S.B."/>
            <person name="Priest M."/>
            <person name="Young S.K."/>
            <person name="Wortman J."/>
            <person name="Nusbaum C."/>
            <person name="Birren B."/>
        </authorList>
    </citation>
    <scope>NUCLEOTIDE SEQUENCE [LARGE SCALE GENOMIC DNA]</scope>
    <source>
        <strain evidence="1 2">CBS 121828</strain>
    </source>
</reference>
<name>A0A0D1YEE8_9EURO</name>
<dbReference type="AlphaFoldDB" id="A0A0D1YEE8"/>
<evidence type="ECO:0000313" key="1">
    <source>
        <dbReference type="EMBL" id="KIV79164.1"/>
    </source>
</evidence>
<dbReference type="Proteomes" id="UP000053599">
    <property type="component" value="Unassembled WGS sequence"/>
</dbReference>
<dbReference type="HOGENOM" id="CLU_2722238_0_0_1"/>
<gene>
    <name evidence="1" type="ORF">PV11_06742</name>
</gene>
<evidence type="ECO:0000313" key="2">
    <source>
        <dbReference type="Proteomes" id="UP000053599"/>
    </source>
</evidence>
<accession>A0A0D1YEE8</accession>
<proteinExistence type="predicted"/>
<dbReference type="EMBL" id="KN846953">
    <property type="protein sequence ID" value="KIV79164.1"/>
    <property type="molecule type" value="Genomic_DNA"/>
</dbReference>